<dbReference type="InterPro" id="IPR007061">
    <property type="entry name" value="MST-like"/>
</dbReference>
<proteinExistence type="predicted"/>
<reference evidence="1 2" key="1">
    <citation type="submission" date="2016-10" db="EMBL/GenBank/DDBJ databases">
        <authorList>
            <person name="de Groot N.N."/>
        </authorList>
    </citation>
    <scope>NUCLEOTIDE SEQUENCE [LARGE SCALE GENOMIC DNA]</scope>
    <source>
        <strain evidence="1 2">OK461</strain>
    </source>
</reference>
<dbReference type="AlphaFoldDB" id="A0A1I2N3L1"/>
<dbReference type="InterPro" id="IPR034660">
    <property type="entry name" value="DinB/YfiT-like"/>
</dbReference>
<dbReference type="SUPFAM" id="SSF109854">
    <property type="entry name" value="DinB/YfiT-like putative metalloenzymes"/>
    <property type="match status" value="1"/>
</dbReference>
<gene>
    <name evidence="1" type="ORF">SAMN02787118_114160</name>
</gene>
<evidence type="ECO:0000313" key="2">
    <source>
        <dbReference type="Proteomes" id="UP000181942"/>
    </source>
</evidence>
<accession>A0A1I2N3L1</accession>
<sequence length="220" mass="24629">MATVPSPGFGPMGLSVVAARLLDMIESNAKADLLRSLQAARDALLWKLDGLSEYDVRRPLTPTGTNLLGLVKHVTGVELGYFGDTFERPFFEEPPLWFTADAEPNADMWADADESREQIVGLYRRAWKHSDTTIETFALDAIGRVAWWPEDRREVTLHQVLVRVIADTHRHAGHADILRESIDGAAGMWEGNDALPSGDRSWWDSHRSRLERVAREAGRG</sequence>
<dbReference type="Proteomes" id="UP000181942">
    <property type="component" value="Unassembled WGS sequence"/>
</dbReference>
<dbReference type="Pfam" id="PF04978">
    <property type="entry name" value="MST"/>
    <property type="match status" value="1"/>
</dbReference>
<name>A0A1I2N3L1_9ACTN</name>
<evidence type="ECO:0008006" key="3">
    <source>
        <dbReference type="Google" id="ProtNLM"/>
    </source>
</evidence>
<evidence type="ECO:0000313" key="1">
    <source>
        <dbReference type="EMBL" id="SFF97998.1"/>
    </source>
</evidence>
<organism evidence="1 2">
    <name type="scientific">Streptomyces mirabilis</name>
    <dbReference type="NCBI Taxonomy" id="68239"/>
    <lineage>
        <taxon>Bacteria</taxon>
        <taxon>Bacillati</taxon>
        <taxon>Actinomycetota</taxon>
        <taxon>Actinomycetes</taxon>
        <taxon>Kitasatosporales</taxon>
        <taxon>Streptomycetaceae</taxon>
        <taxon>Streptomyces</taxon>
    </lineage>
</organism>
<dbReference type="EMBL" id="FONR01000014">
    <property type="protein sequence ID" value="SFF97998.1"/>
    <property type="molecule type" value="Genomic_DNA"/>
</dbReference>
<dbReference type="Gene3D" id="1.20.120.450">
    <property type="entry name" value="dinb family like domain"/>
    <property type="match status" value="1"/>
</dbReference>
<protein>
    <recommendedName>
        <fullName evidence="3">DinB superfamily protein</fullName>
    </recommendedName>
</protein>